<evidence type="ECO:0000313" key="2">
    <source>
        <dbReference type="EMBL" id="QDA32568.1"/>
    </source>
</evidence>
<feature type="transmembrane region" description="Helical" evidence="1">
    <location>
        <begin position="183"/>
        <end position="202"/>
    </location>
</feature>
<evidence type="ECO:0000256" key="1">
    <source>
        <dbReference type="SAM" id="Phobius"/>
    </source>
</evidence>
<evidence type="ECO:0000313" key="3">
    <source>
        <dbReference type="Proteomes" id="UP000306007"/>
    </source>
</evidence>
<gene>
    <name evidence="2" type="ORF">FH039_11685</name>
</gene>
<keyword evidence="3" id="KW-1185">Reference proteome</keyword>
<dbReference type="AlphaFoldDB" id="A0A4Y5SNR8"/>
<sequence>MKRTLTLLILLLLTVPLAAGEVKIVEYKIDGTMKVTLDGVGNAQVEEAWHLTPNLYLQMKGAYPTTYMLKREFENRRSDTEYRDMKIEWDDSNNEIRATYTMLGAAINRGDHWELDLGEGDMTLSSQNGNTVVLTLVQPISGGEGRLIETATIVLPERAENVRVDDGILRYELPEEGNGRNPAFLGLAIISLAGLVLLNVPLKRGKE</sequence>
<dbReference type="KEGG" id="tic:FH039_11685"/>
<reference evidence="2 3" key="1">
    <citation type="submission" date="2019-06" db="EMBL/GenBank/DDBJ databases">
        <title>Thermococcus indicus sp. nov., a Fe(III)-reducing hyperthermophilic archaeon isolated from the Onnuri vent field of the Central Indian Ocean ridge.</title>
        <authorList>
            <person name="Lim J.K."/>
            <person name="Kim Y.J."/>
            <person name="Kwon K.K."/>
        </authorList>
    </citation>
    <scope>NUCLEOTIDE SEQUENCE [LARGE SCALE GENOMIC DNA]</scope>
    <source>
        <strain evidence="2 3">IOH1</strain>
    </source>
</reference>
<proteinExistence type="predicted"/>
<keyword evidence="1" id="KW-1133">Transmembrane helix</keyword>
<organism evidence="2 3">
    <name type="scientific">Thermococcus indicus</name>
    <dbReference type="NCBI Taxonomy" id="2586643"/>
    <lineage>
        <taxon>Archaea</taxon>
        <taxon>Methanobacteriati</taxon>
        <taxon>Methanobacteriota</taxon>
        <taxon>Thermococci</taxon>
        <taxon>Thermococcales</taxon>
        <taxon>Thermococcaceae</taxon>
        <taxon>Thermococcus</taxon>
    </lineage>
</organism>
<keyword evidence="1" id="KW-0812">Transmembrane</keyword>
<dbReference type="Proteomes" id="UP000306007">
    <property type="component" value="Chromosome"/>
</dbReference>
<dbReference type="OrthoDB" id="99833at2157"/>
<keyword evidence="1" id="KW-0472">Membrane</keyword>
<accession>A0A4Y5SNR8</accession>
<protein>
    <submittedName>
        <fullName evidence="2">Uncharacterized protein</fullName>
    </submittedName>
</protein>
<dbReference type="EMBL" id="CP040846">
    <property type="protein sequence ID" value="QDA32568.1"/>
    <property type="molecule type" value="Genomic_DNA"/>
</dbReference>
<name>A0A4Y5SNR8_9EURY</name>